<dbReference type="AlphaFoldDB" id="A0A0N1H706"/>
<evidence type="ECO:0000313" key="2">
    <source>
        <dbReference type="EMBL" id="KPI38263.1"/>
    </source>
</evidence>
<keyword evidence="3" id="KW-1185">Reference proteome</keyword>
<dbReference type="PANTHER" id="PTHR42085:SF2">
    <property type="entry name" value="F-BOX DOMAIN-CONTAINING PROTEIN"/>
    <property type="match status" value="1"/>
</dbReference>
<proteinExistence type="predicted"/>
<dbReference type="GeneID" id="28732939"/>
<dbReference type="Proteomes" id="UP000038010">
    <property type="component" value="Unassembled WGS sequence"/>
</dbReference>
<dbReference type="OrthoDB" id="5372935at2759"/>
<dbReference type="VEuPathDB" id="FungiDB:AB675_12152"/>
<name>A0A0N1H706_9EURO</name>
<reference evidence="2 3" key="1">
    <citation type="submission" date="2015-06" db="EMBL/GenBank/DDBJ databases">
        <title>Draft genome of the ant-associated black yeast Phialophora attae CBS 131958.</title>
        <authorList>
            <person name="Moreno L.F."/>
            <person name="Stielow B.J."/>
            <person name="de Hoog S."/>
            <person name="Vicente V.A."/>
            <person name="Weiss V.A."/>
            <person name="de Vries M."/>
            <person name="Cruz L.M."/>
            <person name="Souza E.M."/>
        </authorList>
    </citation>
    <scope>NUCLEOTIDE SEQUENCE [LARGE SCALE GENOMIC DNA]</scope>
    <source>
        <strain evidence="2 3">CBS 131958</strain>
    </source>
</reference>
<organism evidence="2 3">
    <name type="scientific">Cyphellophora attinorum</name>
    <dbReference type="NCBI Taxonomy" id="1664694"/>
    <lineage>
        <taxon>Eukaryota</taxon>
        <taxon>Fungi</taxon>
        <taxon>Dikarya</taxon>
        <taxon>Ascomycota</taxon>
        <taxon>Pezizomycotina</taxon>
        <taxon>Eurotiomycetes</taxon>
        <taxon>Chaetothyriomycetidae</taxon>
        <taxon>Chaetothyriales</taxon>
        <taxon>Cyphellophoraceae</taxon>
        <taxon>Cyphellophora</taxon>
    </lineage>
</organism>
<feature type="region of interest" description="Disordered" evidence="1">
    <location>
        <begin position="17"/>
        <end position="43"/>
    </location>
</feature>
<sequence length="276" mass="31597">MPYRARWKTNLVNAFPVPEDRKPKKKIQTGTEEEQEDDTGFKPKGTFPLLSLPAEVRTQIYNLILFNETDPLASKASQVIDQREILPSCKNLAFLLLSKQVHSETTRLLYSTATFRLFPIQDFLGLPTLADIAPHYRTHITRLTITLGSSWTGPPASWKVTKGLARYLQRMRGVRVLRVFVTLDPTGDDFEKYRISYDFYTDFCGELLREVLKAMPKALEMVELSGYEHVEPDGPLVSRLAKEAIAKEKVVLYGQECGWSKKMENLKGDRRTLVLR</sequence>
<comment type="caution">
    <text evidence="2">The sequence shown here is derived from an EMBL/GenBank/DDBJ whole genome shotgun (WGS) entry which is preliminary data.</text>
</comment>
<gene>
    <name evidence="2" type="ORF">AB675_12152</name>
</gene>
<accession>A0A0N1H706</accession>
<dbReference type="InterPro" id="IPR038883">
    <property type="entry name" value="AN11006-like"/>
</dbReference>
<dbReference type="PANTHER" id="PTHR42085">
    <property type="entry name" value="F-BOX DOMAIN-CONTAINING PROTEIN"/>
    <property type="match status" value="1"/>
</dbReference>
<evidence type="ECO:0000313" key="3">
    <source>
        <dbReference type="Proteomes" id="UP000038010"/>
    </source>
</evidence>
<evidence type="ECO:0000256" key="1">
    <source>
        <dbReference type="SAM" id="MobiDB-lite"/>
    </source>
</evidence>
<evidence type="ECO:0008006" key="4">
    <source>
        <dbReference type="Google" id="ProtNLM"/>
    </source>
</evidence>
<dbReference type="EMBL" id="LFJN01000019">
    <property type="protein sequence ID" value="KPI38263.1"/>
    <property type="molecule type" value="Genomic_DNA"/>
</dbReference>
<dbReference type="RefSeq" id="XP_017998226.1">
    <property type="nucleotide sequence ID" value="XM_018141058.1"/>
</dbReference>
<protein>
    <recommendedName>
        <fullName evidence="4">F-box domain-containing protein</fullName>
    </recommendedName>
</protein>